<dbReference type="Proteomes" id="UP000729733">
    <property type="component" value="Unassembled WGS sequence"/>
</dbReference>
<reference evidence="1" key="1">
    <citation type="journal article" date="2021" name="Antonie Van Leeuwenhoek">
        <title>Draft genome and description of Waterburya agarophytonicola gen. nov. sp. nov. (Pleurocapsales, Cyanobacteria): a seaweed symbiont.</title>
        <authorList>
            <person name="Bonthond G."/>
            <person name="Shalygin S."/>
            <person name="Bayer T."/>
            <person name="Weinberger F."/>
        </authorList>
    </citation>
    <scope>NUCLEOTIDE SEQUENCE</scope>
    <source>
        <strain evidence="1">KI4</strain>
    </source>
</reference>
<organism evidence="1 2">
    <name type="scientific">Waterburya agarophytonicola KI4</name>
    <dbReference type="NCBI Taxonomy" id="2874699"/>
    <lineage>
        <taxon>Bacteria</taxon>
        <taxon>Bacillati</taxon>
        <taxon>Cyanobacteriota</taxon>
        <taxon>Cyanophyceae</taxon>
        <taxon>Pleurocapsales</taxon>
        <taxon>Hyellaceae</taxon>
        <taxon>Waterburya</taxon>
        <taxon>Waterburya agarophytonicola</taxon>
    </lineage>
</organism>
<sequence length="58" mass="6569">MKQLPDEKTLLSLLELAQDAEQKAKSLCDLTAEIDEKWRVRLESEHQVAMPKSNGESS</sequence>
<evidence type="ECO:0000313" key="2">
    <source>
        <dbReference type="Proteomes" id="UP000729733"/>
    </source>
</evidence>
<dbReference type="EMBL" id="JADWDC010000043">
    <property type="protein sequence ID" value="MCC0178457.1"/>
    <property type="molecule type" value="Genomic_DNA"/>
</dbReference>
<name>A0A964BUM7_9CYAN</name>
<comment type="caution">
    <text evidence="1">The sequence shown here is derived from an EMBL/GenBank/DDBJ whole genome shotgun (WGS) entry which is preliminary data.</text>
</comment>
<proteinExistence type="predicted"/>
<protein>
    <submittedName>
        <fullName evidence="1">Uncharacterized protein</fullName>
    </submittedName>
</protein>
<accession>A0A964BUM7</accession>
<keyword evidence="2" id="KW-1185">Reference proteome</keyword>
<dbReference type="AlphaFoldDB" id="A0A964BUM7"/>
<dbReference type="RefSeq" id="WP_229641543.1">
    <property type="nucleotide sequence ID" value="NZ_JADWDC010000043.1"/>
</dbReference>
<evidence type="ECO:0000313" key="1">
    <source>
        <dbReference type="EMBL" id="MCC0178457.1"/>
    </source>
</evidence>
<gene>
    <name evidence="1" type="ORF">I4641_15885</name>
</gene>